<comment type="subcellular location">
    <subcellularLocation>
        <location evidence="1">Mitochondrion inner membrane</location>
        <topology evidence="1">Multi-pass membrane protein</topology>
    </subcellularLocation>
</comment>
<comment type="similarity">
    <text evidence="2 11">Belongs to the mitochondrial carrier (TC 2.A.29) family.</text>
</comment>
<dbReference type="PROSITE" id="PS50920">
    <property type="entry name" value="SOLCAR"/>
    <property type="match status" value="3"/>
</dbReference>
<protein>
    <recommendedName>
        <fullName evidence="13">Mitochondrial 2-oxoglutarate/malate carrier protein</fullName>
    </recommendedName>
</protein>
<keyword evidence="4 10" id="KW-0812">Transmembrane</keyword>
<evidence type="ECO:0000256" key="2">
    <source>
        <dbReference type="ARBA" id="ARBA00006375"/>
    </source>
</evidence>
<dbReference type="AlphaFoldDB" id="A0A7S2TXY1"/>
<keyword evidence="6" id="KW-0999">Mitochondrion inner membrane</keyword>
<gene>
    <name evidence="12" type="ORF">LSP00402_LOCUS17141</name>
</gene>
<evidence type="ECO:0000256" key="1">
    <source>
        <dbReference type="ARBA" id="ARBA00004448"/>
    </source>
</evidence>
<evidence type="ECO:0000256" key="3">
    <source>
        <dbReference type="ARBA" id="ARBA00022448"/>
    </source>
</evidence>
<dbReference type="FunFam" id="1.50.40.10:FF:000009">
    <property type="entry name" value="Mitochondrial 2-oxoglutarate/malate carrier protein"/>
    <property type="match status" value="1"/>
</dbReference>
<dbReference type="PANTHER" id="PTHR45618">
    <property type="entry name" value="MITOCHONDRIAL DICARBOXYLATE CARRIER-RELATED"/>
    <property type="match status" value="1"/>
</dbReference>
<keyword evidence="9 10" id="KW-0472">Membrane</keyword>
<dbReference type="SUPFAM" id="SSF103506">
    <property type="entry name" value="Mitochondrial carrier"/>
    <property type="match status" value="1"/>
</dbReference>
<dbReference type="GO" id="GO:0055085">
    <property type="term" value="P:transmembrane transport"/>
    <property type="evidence" value="ECO:0007669"/>
    <property type="project" value="InterPro"/>
</dbReference>
<dbReference type="InterPro" id="IPR002067">
    <property type="entry name" value="MCP"/>
</dbReference>
<accession>A0A7S2TXY1</accession>
<name>A0A7S2TXY1_9EUKA</name>
<dbReference type="InterPro" id="IPR050391">
    <property type="entry name" value="Mito_Metabolite_Transporter"/>
</dbReference>
<proteinExistence type="inferred from homology"/>
<keyword evidence="3 11" id="KW-0813">Transport</keyword>
<keyword evidence="8" id="KW-0496">Mitochondrion</keyword>
<dbReference type="Gene3D" id="1.50.40.10">
    <property type="entry name" value="Mitochondrial carrier domain"/>
    <property type="match status" value="1"/>
</dbReference>
<sequence length="300" mass="32966">MPATAPASAPPMWTKFVISGFAGVSGWMFVHPFDVLKVRMQVNKSKVGALATLMNIHKQEGITGLYSGLSAAVTRQLTYTTLRLGLYDVIRDKLSEGRSDIPFYLKLGTGLAAGATAATICCPVEVSLVRMQADGNRPLADRRNYKHIFDAMMRVTAEEGITTLWRGVVPTVFRGAVVSTTQLATYDQAKSMLKSFNILNEGVGLHLASSLISGFVYCFTSLPLDICKTRMQDQKPDVKTGKLPYTSVFQALYKIPQQEGIFALWKGFGPYFARGGGHTVGMFIFAEQYKTIVKNFYASK</sequence>
<evidence type="ECO:0000313" key="12">
    <source>
        <dbReference type="EMBL" id="CAD9773150.1"/>
    </source>
</evidence>
<feature type="repeat" description="Solcar" evidence="10">
    <location>
        <begin position="101"/>
        <end position="192"/>
    </location>
</feature>
<reference evidence="12" key="1">
    <citation type="submission" date="2021-01" db="EMBL/GenBank/DDBJ databases">
        <authorList>
            <person name="Corre E."/>
            <person name="Pelletier E."/>
            <person name="Niang G."/>
            <person name="Scheremetjew M."/>
            <person name="Finn R."/>
            <person name="Kale V."/>
            <person name="Holt S."/>
            <person name="Cochrane G."/>
            <person name="Meng A."/>
            <person name="Brown T."/>
            <person name="Cohen L."/>
        </authorList>
    </citation>
    <scope>NUCLEOTIDE SEQUENCE</scope>
    <source>
        <strain evidence="12">CCMP622</strain>
    </source>
</reference>
<evidence type="ECO:0000256" key="6">
    <source>
        <dbReference type="ARBA" id="ARBA00022792"/>
    </source>
</evidence>
<dbReference type="InterPro" id="IPR023395">
    <property type="entry name" value="MCP_dom_sf"/>
</dbReference>
<evidence type="ECO:0000256" key="11">
    <source>
        <dbReference type="RuleBase" id="RU000488"/>
    </source>
</evidence>
<dbReference type="InterPro" id="IPR018108">
    <property type="entry name" value="MCP_transmembrane"/>
</dbReference>
<organism evidence="12">
    <name type="scientific">Lotharella oceanica</name>
    <dbReference type="NCBI Taxonomy" id="641309"/>
    <lineage>
        <taxon>Eukaryota</taxon>
        <taxon>Sar</taxon>
        <taxon>Rhizaria</taxon>
        <taxon>Cercozoa</taxon>
        <taxon>Chlorarachniophyceae</taxon>
        <taxon>Lotharella</taxon>
    </lineage>
</organism>
<dbReference type="EMBL" id="HBHP01027693">
    <property type="protein sequence ID" value="CAD9773150.1"/>
    <property type="molecule type" value="Transcribed_RNA"/>
</dbReference>
<evidence type="ECO:0000256" key="7">
    <source>
        <dbReference type="ARBA" id="ARBA00022989"/>
    </source>
</evidence>
<evidence type="ECO:0008006" key="13">
    <source>
        <dbReference type="Google" id="ProtNLM"/>
    </source>
</evidence>
<keyword evidence="5" id="KW-0677">Repeat</keyword>
<evidence type="ECO:0000256" key="8">
    <source>
        <dbReference type="ARBA" id="ARBA00023128"/>
    </source>
</evidence>
<evidence type="ECO:0000256" key="4">
    <source>
        <dbReference type="ARBA" id="ARBA00022692"/>
    </source>
</evidence>
<dbReference type="GO" id="GO:0005743">
    <property type="term" value="C:mitochondrial inner membrane"/>
    <property type="evidence" value="ECO:0007669"/>
    <property type="project" value="UniProtKB-SubCell"/>
</dbReference>
<dbReference type="Pfam" id="PF00153">
    <property type="entry name" value="Mito_carr"/>
    <property type="match status" value="3"/>
</dbReference>
<keyword evidence="7" id="KW-1133">Transmembrane helix</keyword>
<feature type="repeat" description="Solcar" evidence="10">
    <location>
        <begin position="14"/>
        <end position="93"/>
    </location>
</feature>
<evidence type="ECO:0000256" key="5">
    <source>
        <dbReference type="ARBA" id="ARBA00022737"/>
    </source>
</evidence>
<evidence type="ECO:0000256" key="10">
    <source>
        <dbReference type="PROSITE-ProRule" id="PRU00282"/>
    </source>
</evidence>
<feature type="repeat" description="Solcar" evidence="10">
    <location>
        <begin position="201"/>
        <end position="292"/>
    </location>
</feature>
<dbReference type="PRINTS" id="PR00784">
    <property type="entry name" value="MTUNCOUPLING"/>
</dbReference>
<evidence type="ECO:0000256" key="9">
    <source>
        <dbReference type="ARBA" id="ARBA00023136"/>
    </source>
</evidence>